<dbReference type="InterPro" id="IPR010997">
    <property type="entry name" value="HRDC-like_sf"/>
</dbReference>
<dbReference type="GO" id="GO:0003676">
    <property type="term" value="F:nucleic acid binding"/>
    <property type="evidence" value="ECO:0007669"/>
    <property type="project" value="InterPro"/>
</dbReference>
<keyword evidence="2" id="KW-0378">Hydrolase</keyword>
<dbReference type="SMART" id="SM00474">
    <property type="entry name" value="35EXOc"/>
    <property type="match status" value="1"/>
</dbReference>
<feature type="domain" description="HRDC" evidence="1">
    <location>
        <begin position="232"/>
        <end position="312"/>
    </location>
</feature>
<dbReference type="InterPro" id="IPR002562">
    <property type="entry name" value="3'-5'_exonuclease_dom"/>
</dbReference>
<dbReference type="GO" id="GO:0006139">
    <property type="term" value="P:nucleobase-containing compound metabolic process"/>
    <property type="evidence" value="ECO:0007669"/>
    <property type="project" value="InterPro"/>
</dbReference>
<gene>
    <name evidence="2" type="primary">rnd</name>
    <name evidence="2" type="ORF">AOLFYP35_01331</name>
</gene>
<name>A0A6N2TI32_9ACTO</name>
<dbReference type="GO" id="GO:0033890">
    <property type="term" value="F:ribonuclease D activity"/>
    <property type="evidence" value="ECO:0007669"/>
    <property type="project" value="UniProtKB-EC"/>
</dbReference>
<protein>
    <submittedName>
        <fullName evidence="2">Ribonuclease D</fullName>
        <ecNumber evidence="2">3.1.13.5</ecNumber>
    </submittedName>
</protein>
<accession>A0A6N2TI32</accession>
<dbReference type="GO" id="GO:0000166">
    <property type="term" value="F:nucleotide binding"/>
    <property type="evidence" value="ECO:0007669"/>
    <property type="project" value="InterPro"/>
</dbReference>
<proteinExistence type="predicted"/>
<dbReference type="SUPFAM" id="SSF53098">
    <property type="entry name" value="Ribonuclease H-like"/>
    <property type="match status" value="1"/>
</dbReference>
<organism evidence="2">
    <name type="scientific">Schaalia odontolytica</name>
    <dbReference type="NCBI Taxonomy" id="1660"/>
    <lineage>
        <taxon>Bacteria</taxon>
        <taxon>Bacillati</taxon>
        <taxon>Actinomycetota</taxon>
        <taxon>Actinomycetes</taxon>
        <taxon>Actinomycetales</taxon>
        <taxon>Actinomycetaceae</taxon>
        <taxon>Schaalia</taxon>
    </lineage>
</organism>
<dbReference type="EC" id="3.1.13.5" evidence="2"/>
<dbReference type="InterPro" id="IPR012337">
    <property type="entry name" value="RNaseH-like_sf"/>
</dbReference>
<evidence type="ECO:0000259" key="1">
    <source>
        <dbReference type="PROSITE" id="PS50967"/>
    </source>
</evidence>
<evidence type="ECO:0000313" key="2">
    <source>
        <dbReference type="EMBL" id="VYT04332.1"/>
    </source>
</evidence>
<dbReference type="SMART" id="SM00341">
    <property type="entry name" value="HRDC"/>
    <property type="match status" value="1"/>
</dbReference>
<dbReference type="Pfam" id="PF18305">
    <property type="entry name" value="DNA_pol_A_exoN"/>
    <property type="match status" value="1"/>
</dbReference>
<dbReference type="InterPro" id="IPR041605">
    <property type="entry name" value="Exo_C"/>
</dbReference>
<dbReference type="Pfam" id="PF01612">
    <property type="entry name" value="DNA_pol_A_exo1"/>
    <property type="match status" value="1"/>
</dbReference>
<dbReference type="CDD" id="cd06142">
    <property type="entry name" value="RNaseD_exo"/>
    <property type="match status" value="1"/>
</dbReference>
<dbReference type="PROSITE" id="PS50967">
    <property type="entry name" value="HRDC"/>
    <property type="match status" value="1"/>
</dbReference>
<dbReference type="Gene3D" id="1.10.150.80">
    <property type="entry name" value="HRDC domain"/>
    <property type="match status" value="2"/>
</dbReference>
<dbReference type="InterPro" id="IPR002121">
    <property type="entry name" value="HRDC_dom"/>
</dbReference>
<dbReference type="SUPFAM" id="SSF47819">
    <property type="entry name" value="HRDC-like"/>
    <property type="match status" value="1"/>
</dbReference>
<dbReference type="Pfam" id="PF00570">
    <property type="entry name" value="HRDC"/>
    <property type="match status" value="1"/>
</dbReference>
<dbReference type="GO" id="GO:0008408">
    <property type="term" value="F:3'-5' exonuclease activity"/>
    <property type="evidence" value="ECO:0007669"/>
    <property type="project" value="InterPro"/>
</dbReference>
<dbReference type="PANTHER" id="PTHR47649:SF1">
    <property type="entry name" value="RIBONUCLEASE D"/>
    <property type="match status" value="1"/>
</dbReference>
<reference evidence="2" key="1">
    <citation type="submission" date="2019-11" db="EMBL/GenBank/DDBJ databases">
        <authorList>
            <person name="Feng L."/>
        </authorList>
    </citation>
    <scope>NUCLEOTIDE SEQUENCE</scope>
    <source>
        <strain evidence="2">AodontolyticusLFYP35</strain>
    </source>
</reference>
<dbReference type="EMBL" id="CACRSM010000002">
    <property type="protein sequence ID" value="VYT04332.1"/>
    <property type="molecule type" value="Genomic_DNA"/>
</dbReference>
<dbReference type="InterPro" id="IPR051086">
    <property type="entry name" value="RNase_D-like"/>
</dbReference>
<dbReference type="Gene3D" id="3.30.420.10">
    <property type="entry name" value="Ribonuclease H-like superfamily/Ribonuclease H"/>
    <property type="match status" value="1"/>
</dbReference>
<dbReference type="InterPro" id="IPR036397">
    <property type="entry name" value="RNaseH_sf"/>
</dbReference>
<sequence>MLIENPYGIAVGDSEDPELIAFPRDGIPEIIDTQSALERAAQDLSASSLPVAVDVERAQGFRYGSSPYLLQLRREDVGSFLIDTAALPHLECLQASMNSTWILHDASQDLPNLRELGLEIPALFDTQVASRLLGMTHFGLSAVCEQVLGLTLVKDHQASNWSVRPLPKDWLRYAVLDVELLTALKDSLEERLDDLGRTSWAQQEFSHIAEAAPPSPKKDRWRSISGIGKLTSKRALAIARELWIERDAIAREIDLAPGRLVRNSGIIHAAQRPPRTRHNLLSIAEFRSPQARRYAQRFLDAVTRALALPENQLPPRHRTEDDGHTPSVRHWQRIHAEAHELLLEVREAVAQQAETLEVSPEIVLEPRVQRALAWEHTQQGLDMPVDDFLTAQGARPWQVSLMATPLTDLLSR</sequence>
<dbReference type="InterPro" id="IPR044876">
    <property type="entry name" value="HRDC_dom_sf"/>
</dbReference>
<dbReference type="PANTHER" id="PTHR47649">
    <property type="entry name" value="RIBONUCLEASE D"/>
    <property type="match status" value="1"/>
</dbReference>
<dbReference type="AlphaFoldDB" id="A0A6N2TI32"/>